<dbReference type="Proteomes" id="UP000266841">
    <property type="component" value="Unassembled WGS sequence"/>
</dbReference>
<sequence length="257" mass="28214">MCHGQAVQKDCLGELAGIILSLLLGGCVDGTVMKELAELHDTCPKFVAKCTAQIFRFNFSDARVAGALHSGLLATTLSIECQGIPNNFSGDAVRVDALAPGIIDRLYKIRLHRKTRKILGSMTLLNYRGLEDKLEHMLRDTHEHVYAGVCADFGDIAEEDDDKRSISLKRNILQAGYKVLQECIVRIKCDHSQGMARGQGLTIAINLIEFPPRVSSGLLPPGDPSECVQVRFIADDFRGFRDGVGGRVLVLRKRLAI</sequence>
<reference evidence="1 2" key="1">
    <citation type="journal article" date="2012" name="Genome Biol.">
        <title>Genome and low-iron response of an oceanic diatom adapted to chronic iron limitation.</title>
        <authorList>
            <person name="Lommer M."/>
            <person name="Specht M."/>
            <person name="Roy A.S."/>
            <person name="Kraemer L."/>
            <person name="Andreson R."/>
            <person name="Gutowska M.A."/>
            <person name="Wolf J."/>
            <person name="Bergner S.V."/>
            <person name="Schilhabel M.B."/>
            <person name="Klostermeier U.C."/>
            <person name="Beiko R.G."/>
            <person name="Rosenstiel P."/>
            <person name="Hippler M."/>
            <person name="Laroche J."/>
        </authorList>
    </citation>
    <scope>NUCLEOTIDE SEQUENCE [LARGE SCALE GENOMIC DNA]</scope>
    <source>
        <strain evidence="1 2">CCMP1005</strain>
    </source>
</reference>
<comment type="caution">
    <text evidence="1">The sequence shown here is derived from an EMBL/GenBank/DDBJ whole genome shotgun (WGS) entry which is preliminary data.</text>
</comment>
<proteinExistence type="predicted"/>
<protein>
    <submittedName>
        <fullName evidence="1">Uncharacterized protein</fullName>
    </submittedName>
</protein>
<evidence type="ECO:0000313" key="2">
    <source>
        <dbReference type="Proteomes" id="UP000266841"/>
    </source>
</evidence>
<dbReference type="EMBL" id="AGNL01048713">
    <property type="protein sequence ID" value="EJK45181.1"/>
    <property type="molecule type" value="Genomic_DNA"/>
</dbReference>
<name>K0R8T9_THAOC</name>
<dbReference type="AlphaFoldDB" id="K0R8T9"/>
<keyword evidence="2" id="KW-1185">Reference proteome</keyword>
<evidence type="ECO:0000313" key="1">
    <source>
        <dbReference type="EMBL" id="EJK45181.1"/>
    </source>
</evidence>
<organism evidence="1 2">
    <name type="scientific">Thalassiosira oceanica</name>
    <name type="common">Marine diatom</name>
    <dbReference type="NCBI Taxonomy" id="159749"/>
    <lineage>
        <taxon>Eukaryota</taxon>
        <taxon>Sar</taxon>
        <taxon>Stramenopiles</taxon>
        <taxon>Ochrophyta</taxon>
        <taxon>Bacillariophyta</taxon>
        <taxon>Coscinodiscophyceae</taxon>
        <taxon>Thalassiosirophycidae</taxon>
        <taxon>Thalassiosirales</taxon>
        <taxon>Thalassiosiraceae</taxon>
        <taxon>Thalassiosira</taxon>
    </lineage>
</organism>
<gene>
    <name evidence="1" type="ORF">THAOC_36218</name>
</gene>
<accession>K0R8T9</accession>